<feature type="transmembrane region" description="Helical" evidence="1">
    <location>
        <begin position="72"/>
        <end position="90"/>
    </location>
</feature>
<evidence type="ECO:0000313" key="3">
    <source>
        <dbReference type="Proteomes" id="UP001268256"/>
    </source>
</evidence>
<keyword evidence="1" id="KW-1133">Transmembrane helix</keyword>
<evidence type="ECO:0000256" key="1">
    <source>
        <dbReference type="SAM" id="Phobius"/>
    </source>
</evidence>
<keyword evidence="1" id="KW-0472">Membrane</keyword>
<feature type="transmembrane region" description="Helical" evidence="1">
    <location>
        <begin position="6"/>
        <end position="26"/>
    </location>
</feature>
<comment type="caution">
    <text evidence="2">The sequence shown here is derived from an EMBL/GenBank/DDBJ whole genome shotgun (WGS) entry which is preliminary data.</text>
</comment>
<reference evidence="3" key="1">
    <citation type="submission" date="2023-07" db="EMBL/GenBank/DDBJ databases">
        <authorList>
            <person name="Luz R."/>
            <person name="Cordeiro R."/>
            <person name="Fonseca A."/>
            <person name="Goncalves V."/>
        </authorList>
    </citation>
    <scope>NUCLEOTIDE SEQUENCE [LARGE SCALE GENOMIC DNA]</scope>
    <source>
        <strain evidence="3">BACA0444</strain>
    </source>
</reference>
<dbReference type="AlphaFoldDB" id="A0AAE4JUQ8"/>
<keyword evidence="3" id="KW-1185">Reference proteome</keyword>
<evidence type="ECO:0000313" key="2">
    <source>
        <dbReference type="EMBL" id="MDS3859575.1"/>
    </source>
</evidence>
<gene>
    <name evidence="2" type="ORF">RIF25_02015</name>
</gene>
<dbReference type="RefSeq" id="WP_322876883.1">
    <property type="nucleotide sequence ID" value="NZ_JAVMIP010000001.1"/>
</dbReference>
<name>A0AAE4JUQ8_9CYAN</name>
<sequence>MKPATRLWLYLALIPVFGVLPAIWTIRQSQVNSEPRKISRLVILLALAWAVGYGALNLGAGTTEMWPETSLLFLNSLWTSGYFLTLFWLMTRLSRNQPLSLPFFSYFAKYLP</sequence>
<accession>A0AAE4JUQ8</accession>
<proteinExistence type="predicted"/>
<dbReference type="Proteomes" id="UP001268256">
    <property type="component" value="Unassembled WGS sequence"/>
</dbReference>
<dbReference type="EMBL" id="JAVMIP010000001">
    <property type="protein sequence ID" value="MDS3859575.1"/>
    <property type="molecule type" value="Genomic_DNA"/>
</dbReference>
<protein>
    <submittedName>
        <fullName evidence="2">Uncharacterized protein</fullName>
    </submittedName>
</protein>
<keyword evidence="1" id="KW-0812">Transmembrane</keyword>
<feature type="transmembrane region" description="Helical" evidence="1">
    <location>
        <begin position="38"/>
        <end position="60"/>
    </location>
</feature>
<organism evidence="2 3">
    <name type="scientific">Pseudocalidococcus azoricus BACA0444</name>
    <dbReference type="NCBI Taxonomy" id="2918990"/>
    <lineage>
        <taxon>Bacteria</taxon>
        <taxon>Bacillati</taxon>
        <taxon>Cyanobacteriota</taxon>
        <taxon>Cyanophyceae</taxon>
        <taxon>Acaryochloridales</taxon>
        <taxon>Thermosynechococcaceae</taxon>
        <taxon>Pseudocalidococcus</taxon>
        <taxon>Pseudocalidococcus azoricus</taxon>
    </lineage>
</organism>